<dbReference type="Proteomes" id="UP001196413">
    <property type="component" value="Unassembled WGS sequence"/>
</dbReference>
<comment type="caution">
    <text evidence="1">The sequence shown here is derived from an EMBL/GenBank/DDBJ whole genome shotgun (WGS) entry which is preliminary data.</text>
</comment>
<gene>
    <name evidence="1" type="ORF">KIN20_003999</name>
</gene>
<evidence type="ECO:0000313" key="1">
    <source>
        <dbReference type="EMBL" id="KAJ1348649.1"/>
    </source>
</evidence>
<dbReference type="EMBL" id="JAHQIW010000532">
    <property type="protein sequence ID" value="KAJ1348649.1"/>
    <property type="molecule type" value="Genomic_DNA"/>
</dbReference>
<reference evidence="1" key="1">
    <citation type="submission" date="2021-06" db="EMBL/GenBank/DDBJ databases">
        <title>Parelaphostrongylus tenuis whole genome reference sequence.</title>
        <authorList>
            <person name="Garwood T.J."/>
            <person name="Larsen P.A."/>
            <person name="Fountain-Jones N.M."/>
            <person name="Garbe J.R."/>
            <person name="Macchietto M.G."/>
            <person name="Kania S.A."/>
            <person name="Gerhold R.W."/>
            <person name="Richards J.E."/>
            <person name="Wolf T.M."/>
        </authorList>
    </citation>
    <scope>NUCLEOTIDE SEQUENCE</scope>
    <source>
        <strain evidence="1">MNPRO001-30</strain>
        <tissue evidence="1">Meninges</tissue>
    </source>
</reference>
<keyword evidence="2" id="KW-1185">Reference proteome</keyword>
<accession>A0AAD5MJ91</accession>
<proteinExistence type="predicted"/>
<organism evidence="1 2">
    <name type="scientific">Parelaphostrongylus tenuis</name>
    <name type="common">Meningeal worm</name>
    <dbReference type="NCBI Taxonomy" id="148309"/>
    <lineage>
        <taxon>Eukaryota</taxon>
        <taxon>Metazoa</taxon>
        <taxon>Ecdysozoa</taxon>
        <taxon>Nematoda</taxon>
        <taxon>Chromadorea</taxon>
        <taxon>Rhabditida</taxon>
        <taxon>Rhabditina</taxon>
        <taxon>Rhabditomorpha</taxon>
        <taxon>Strongyloidea</taxon>
        <taxon>Metastrongylidae</taxon>
        <taxon>Parelaphostrongylus</taxon>
    </lineage>
</organism>
<name>A0AAD5MJ91_PARTN</name>
<evidence type="ECO:0000313" key="2">
    <source>
        <dbReference type="Proteomes" id="UP001196413"/>
    </source>
</evidence>
<sequence length="94" mass="10641">MEEFTLLQTAFFDTEWPTHSTGTTTSSLTDEATQSLVDHRGHFMASSECVNGSTEPLPLFRAKPWDPEARSSVLKRKWSFKERDHGGYCMVVEA</sequence>
<dbReference type="AlphaFoldDB" id="A0AAD5MJ91"/>
<protein>
    <submittedName>
        <fullName evidence="1">Uncharacterized protein</fullName>
    </submittedName>
</protein>